<dbReference type="KEGG" id="aare:D3093_35180"/>
<dbReference type="RefSeq" id="WP_137119184.1">
    <property type="nucleotide sequence ID" value="NZ_CP032328.1"/>
</dbReference>
<dbReference type="EMBL" id="CP032328">
    <property type="protein sequence ID" value="QCO00491.1"/>
    <property type="molecule type" value="Genomic_DNA"/>
</dbReference>
<sequence length="260" mass="29048">METIMSINGSAAIPLARIPLAHSPVSSLLAEAKSSLCDLGRRVGITWYVNFDMTGLIEVNDRAMSGGSWDKILPAADYRCRHLDRSNAYWIDGRNSDGETVTVQAGLLYDCSRRSIGERFADLTVSYDDPATQAPAGEWCTVTSEMALSLHGQIVWMNAGWTHPDWRRGKRGLFRIAQRVNRLAAWMLWSPDAFVGVVEPHILPVWQEKHMGHRHMDPETSITYRMADSGEFPMHFMLLTRAHFFGDLATLTVQDAAVAA</sequence>
<evidence type="ECO:0000313" key="2">
    <source>
        <dbReference type="Proteomes" id="UP000298595"/>
    </source>
</evidence>
<keyword evidence="1" id="KW-0614">Plasmid</keyword>
<evidence type="ECO:0000313" key="1">
    <source>
        <dbReference type="EMBL" id="QCO00491.1"/>
    </source>
</evidence>
<dbReference type="Proteomes" id="UP000298595">
    <property type="component" value="Plasmid p7"/>
</dbReference>
<gene>
    <name evidence="1" type="ORF">D3093_35180</name>
</gene>
<proteinExistence type="predicted"/>
<organism evidence="1 2">
    <name type="scientific">Azospirillum argentinense</name>
    <dbReference type="NCBI Taxonomy" id="2970906"/>
    <lineage>
        <taxon>Bacteria</taxon>
        <taxon>Pseudomonadati</taxon>
        <taxon>Pseudomonadota</taxon>
        <taxon>Alphaproteobacteria</taxon>
        <taxon>Rhodospirillales</taxon>
        <taxon>Azospirillaceae</taxon>
        <taxon>Azospirillum</taxon>
    </lineage>
</organism>
<name>A0A4D8PT32_9PROT</name>
<protein>
    <submittedName>
        <fullName evidence="1">Uncharacterized protein</fullName>
    </submittedName>
</protein>
<reference evidence="1 2" key="1">
    <citation type="submission" date="2018-09" db="EMBL/GenBank/DDBJ databases">
        <title>Whole genome based analysis of evolution and adaptive divergence in Indian and Brazilian strains of Azospirillum brasilense.</title>
        <authorList>
            <person name="Singh C."/>
            <person name="Tripathi A.K."/>
        </authorList>
    </citation>
    <scope>NUCLEOTIDE SEQUENCE [LARGE SCALE GENOMIC DNA]</scope>
    <source>
        <strain evidence="1 2">MTCC4035</strain>
        <plasmid evidence="1 2">p7</plasmid>
    </source>
</reference>
<geneLocation type="plasmid" evidence="1 2">
    <name>p7</name>
</geneLocation>
<dbReference type="AlphaFoldDB" id="A0A4D8PT32"/>
<accession>A0A4D8PT32</accession>